<dbReference type="RefSeq" id="WP_204630663.1">
    <property type="nucleotide sequence ID" value="NZ_BSOC01000007.1"/>
</dbReference>
<sequence>MGYIKQPHTLWWRRALFQVHLWLGIVIGLYVIAICLSGSVLVFEQNLLNDRPPLSESSVRGPATWGQLANVALRANPGGRLANIDMRSAERRVVPIGVTFNGNTVVVYVDSFTKGIVKQVVLEKEHWFVESMLALHTNLVLGAGGAVAVGIGGVLLFVMAVIGLILWWPGIRSWRRALWISWRSRWKVIAFDLHRTFGFWCFVLVAMWGITGAYFIFPKPVHHAIRSLSPMPSLEQRPSDWHQGDAILPLDDFIGLAQRMYPLDKLAYVFMDVDRPHGEVQVYMSPRPSVPMEQLEDEVVFQPATGAMLMNTSSVHWTAGERLSLALYSVHFGDFGGWWLQIIWALLGLVPIVLVITGYAMWWNRTLKKKWDKLTKRGQ</sequence>
<dbReference type="Proteomes" id="UP001430193">
    <property type="component" value="Unassembled WGS sequence"/>
</dbReference>
<dbReference type="PANTHER" id="PTHR34219:SF3">
    <property type="entry name" value="BLL7967 PROTEIN"/>
    <property type="match status" value="1"/>
</dbReference>
<proteinExistence type="predicted"/>
<organism evidence="2 3">
    <name type="scientific">Dyella mobilis</name>
    <dbReference type="NCBI Taxonomy" id="1849582"/>
    <lineage>
        <taxon>Bacteria</taxon>
        <taxon>Pseudomonadati</taxon>
        <taxon>Pseudomonadota</taxon>
        <taxon>Gammaproteobacteria</taxon>
        <taxon>Lysobacterales</taxon>
        <taxon>Rhodanobacteraceae</taxon>
        <taxon>Dyella</taxon>
    </lineage>
</organism>
<evidence type="ECO:0000256" key="1">
    <source>
        <dbReference type="SAM" id="Phobius"/>
    </source>
</evidence>
<feature type="transmembrane region" description="Helical" evidence="1">
    <location>
        <begin position="21"/>
        <end position="43"/>
    </location>
</feature>
<keyword evidence="1" id="KW-0472">Membrane</keyword>
<feature type="transmembrane region" description="Helical" evidence="1">
    <location>
        <begin position="338"/>
        <end position="363"/>
    </location>
</feature>
<gene>
    <name evidence="2" type="ORF">ISS99_05920</name>
</gene>
<name>A0ABS2KCZ8_9GAMM</name>
<evidence type="ECO:0000313" key="3">
    <source>
        <dbReference type="Proteomes" id="UP001430193"/>
    </source>
</evidence>
<protein>
    <submittedName>
        <fullName evidence="2">PepSY domain-containing protein</fullName>
    </submittedName>
</protein>
<dbReference type="Pfam" id="PF03929">
    <property type="entry name" value="PepSY_TM"/>
    <property type="match status" value="1"/>
</dbReference>
<accession>A0ABS2KCZ8</accession>
<comment type="caution">
    <text evidence="2">The sequence shown here is derived from an EMBL/GenBank/DDBJ whole genome shotgun (WGS) entry which is preliminary data.</text>
</comment>
<dbReference type="PANTHER" id="PTHR34219">
    <property type="entry name" value="IRON-REGULATED INNER MEMBRANE PROTEIN-RELATED"/>
    <property type="match status" value="1"/>
</dbReference>
<evidence type="ECO:0000313" key="2">
    <source>
        <dbReference type="EMBL" id="MBM7129052.1"/>
    </source>
</evidence>
<keyword evidence="1" id="KW-1133">Transmembrane helix</keyword>
<feature type="transmembrane region" description="Helical" evidence="1">
    <location>
        <begin position="139"/>
        <end position="168"/>
    </location>
</feature>
<keyword evidence="1" id="KW-0812">Transmembrane</keyword>
<reference evidence="2" key="1">
    <citation type="submission" date="2020-10" db="EMBL/GenBank/DDBJ databases">
        <title>Phylogeny of dyella-like bacteria.</title>
        <authorList>
            <person name="Fu J."/>
        </authorList>
    </citation>
    <scope>NUCLEOTIDE SEQUENCE</scope>
    <source>
        <strain evidence="2">DHON07</strain>
    </source>
</reference>
<dbReference type="EMBL" id="JADIKF010000036">
    <property type="protein sequence ID" value="MBM7129052.1"/>
    <property type="molecule type" value="Genomic_DNA"/>
</dbReference>
<feature type="transmembrane region" description="Helical" evidence="1">
    <location>
        <begin position="197"/>
        <end position="217"/>
    </location>
</feature>
<dbReference type="InterPro" id="IPR005625">
    <property type="entry name" value="PepSY-ass_TM"/>
</dbReference>
<keyword evidence="3" id="KW-1185">Reference proteome</keyword>